<comment type="catalytic activity">
    <reaction evidence="14 18">
        <text>L-leucine + 2-oxoglutarate = 4-methyl-2-oxopentanoate + L-glutamate</text>
        <dbReference type="Rhea" id="RHEA:18321"/>
        <dbReference type="ChEBI" id="CHEBI:16810"/>
        <dbReference type="ChEBI" id="CHEBI:17865"/>
        <dbReference type="ChEBI" id="CHEBI:29985"/>
        <dbReference type="ChEBI" id="CHEBI:57427"/>
        <dbReference type="EC" id="2.6.1.42"/>
    </reaction>
</comment>
<dbReference type="Pfam" id="PF01063">
    <property type="entry name" value="Aminotran_4"/>
    <property type="match status" value="1"/>
</dbReference>
<evidence type="ECO:0000256" key="2">
    <source>
        <dbReference type="ARBA" id="ARBA00003109"/>
    </source>
</evidence>
<evidence type="ECO:0000256" key="10">
    <source>
        <dbReference type="ARBA" id="ARBA00022898"/>
    </source>
</evidence>
<keyword evidence="7 18" id="KW-0032">Aminotransferase</keyword>
<comment type="pathway">
    <text evidence="3">Amino-acid biosynthesis; L-isoleucine biosynthesis; L-isoleucine from 2-oxobutanoate: step 4/4.</text>
</comment>
<evidence type="ECO:0000256" key="3">
    <source>
        <dbReference type="ARBA" id="ARBA00004824"/>
    </source>
</evidence>
<gene>
    <name evidence="19" type="ORF">IPP15_03745</name>
</gene>
<dbReference type="PIRSF" id="PIRSF006468">
    <property type="entry name" value="BCAT1"/>
    <property type="match status" value="1"/>
</dbReference>
<evidence type="ECO:0000256" key="1">
    <source>
        <dbReference type="ARBA" id="ARBA00001933"/>
    </source>
</evidence>
<dbReference type="EMBL" id="JADKGY010000001">
    <property type="protein sequence ID" value="MBK9981531.1"/>
    <property type="molecule type" value="Genomic_DNA"/>
</dbReference>
<evidence type="ECO:0000256" key="8">
    <source>
        <dbReference type="ARBA" id="ARBA00022605"/>
    </source>
</evidence>
<evidence type="ECO:0000256" key="9">
    <source>
        <dbReference type="ARBA" id="ARBA00022679"/>
    </source>
</evidence>
<comment type="pathway">
    <text evidence="5">Amino-acid biosynthesis; L-leucine biosynthesis; L-leucine from 3-methyl-2-oxobutanoate: step 4/4.</text>
</comment>
<comment type="catalytic activity">
    <reaction evidence="12 18">
        <text>L-valine + 2-oxoglutarate = 3-methyl-2-oxobutanoate + L-glutamate</text>
        <dbReference type="Rhea" id="RHEA:24813"/>
        <dbReference type="ChEBI" id="CHEBI:11851"/>
        <dbReference type="ChEBI" id="CHEBI:16810"/>
        <dbReference type="ChEBI" id="CHEBI:29985"/>
        <dbReference type="ChEBI" id="CHEBI:57762"/>
        <dbReference type="EC" id="2.6.1.42"/>
    </reaction>
</comment>
<dbReference type="InterPro" id="IPR005786">
    <property type="entry name" value="B_amino_transII"/>
</dbReference>
<dbReference type="GO" id="GO:0004084">
    <property type="term" value="F:branched-chain-amino-acid transaminase activity"/>
    <property type="evidence" value="ECO:0007669"/>
    <property type="project" value="UniProtKB-EC"/>
</dbReference>
<dbReference type="SUPFAM" id="SSF56752">
    <property type="entry name" value="D-aminoacid aminotransferase-like PLP-dependent enzymes"/>
    <property type="match status" value="1"/>
</dbReference>
<name>A0A9D7ST53_9BACT</name>
<dbReference type="InterPro" id="IPR033939">
    <property type="entry name" value="BCAT_family"/>
</dbReference>
<dbReference type="InterPro" id="IPR001544">
    <property type="entry name" value="Aminotrans_IV"/>
</dbReference>
<evidence type="ECO:0000256" key="14">
    <source>
        <dbReference type="ARBA" id="ARBA00049229"/>
    </source>
</evidence>
<evidence type="ECO:0000256" key="4">
    <source>
        <dbReference type="ARBA" id="ARBA00004931"/>
    </source>
</evidence>
<keyword evidence="11 18" id="KW-0100">Branched-chain amino acid biosynthesis</keyword>
<comment type="catalytic activity">
    <reaction evidence="13 18">
        <text>L-isoleucine + 2-oxoglutarate = (S)-3-methyl-2-oxopentanoate + L-glutamate</text>
        <dbReference type="Rhea" id="RHEA:24801"/>
        <dbReference type="ChEBI" id="CHEBI:16810"/>
        <dbReference type="ChEBI" id="CHEBI:29985"/>
        <dbReference type="ChEBI" id="CHEBI:35146"/>
        <dbReference type="ChEBI" id="CHEBI:58045"/>
        <dbReference type="EC" id="2.6.1.42"/>
    </reaction>
</comment>
<dbReference type="PROSITE" id="PS00770">
    <property type="entry name" value="AA_TRANSFER_CLASS_4"/>
    <property type="match status" value="1"/>
</dbReference>
<dbReference type="GO" id="GO:0008652">
    <property type="term" value="P:amino acid biosynthetic process"/>
    <property type="evidence" value="ECO:0007669"/>
    <property type="project" value="UniProtKB-KW"/>
</dbReference>
<dbReference type="InterPro" id="IPR036038">
    <property type="entry name" value="Aminotransferase-like"/>
</dbReference>
<reference evidence="19 20" key="1">
    <citation type="submission" date="2020-10" db="EMBL/GenBank/DDBJ databases">
        <title>Connecting structure to function with the recovery of over 1000 high-quality activated sludge metagenome-assembled genomes encoding full-length rRNA genes using long-read sequencing.</title>
        <authorList>
            <person name="Singleton C.M."/>
            <person name="Petriglieri F."/>
            <person name="Kristensen J.M."/>
            <person name="Kirkegaard R.H."/>
            <person name="Michaelsen T.Y."/>
            <person name="Andersen M.H."/>
            <person name="Karst S.M."/>
            <person name="Dueholm M.S."/>
            <person name="Nielsen P.H."/>
            <person name="Albertsen M."/>
        </authorList>
    </citation>
    <scope>NUCLEOTIDE SEQUENCE [LARGE SCALE GENOMIC DNA]</scope>
    <source>
        <strain evidence="19">Ribe_18-Q3-R11-54_MAXAC.273</strain>
    </source>
</reference>
<dbReference type="CDD" id="cd01557">
    <property type="entry name" value="BCAT_beta_family"/>
    <property type="match status" value="1"/>
</dbReference>
<dbReference type="AlphaFoldDB" id="A0A9D7ST53"/>
<organism evidence="19 20">
    <name type="scientific">Candidatus Opimibacter skivensis</name>
    <dbReference type="NCBI Taxonomy" id="2982028"/>
    <lineage>
        <taxon>Bacteria</taxon>
        <taxon>Pseudomonadati</taxon>
        <taxon>Bacteroidota</taxon>
        <taxon>Saprospiria</taxon>
        <taxon>Saprospirales</taxon>
        <taxon>Saprospiraceae</taxon>
        <taxon>Candidatus Opimibacter</taxon>
    </lineage>
</organism>
<sequence length="358" mass="40402">MKDLTINLTSESRISKVDFHNLPFGKIISDHMFEIDFDGKEWVNPRISPVHKMEISPMNMALHYGQSIFEGMKASRSQDGTPLLFRPELHSQRLNESAHRMCMPKLPLSIFMEAVHTLVGIDQEWIPKIEGSALYLRPLMFATDEMVGVKSSDTFKFLIICLPVGPYYPKPIKLLVENHFIRAAPGGVGEAKTAGNYAAALYPSKLARDKGYDQVIWLDAIHNEYVQECGTMNIFFVFKDEVVTPATTGTILKGITRESALEICRSNGYNVSERELSIDEVLQKYHAGELVEVFGTGTVALVANVEEISYNDEIMKLDPNKWQLSTSIRNEINHMRFGTMEDKRGWTVPVNESISIPV</sequence>
<feature type="modified residue" description="N6-(pyridoxal phosphate)lysine" evidence="15">
    <location>
        <position position="192"/>
    </location>
</feature>
<dbReference type="NCBIfam" id="TIGR01123">
    <property type="entry name" value="ilvE_II"/>
    <property type="match status" value="1"/>
</dbReference>
<dbReference type="InterPro" id="IPR018300">
    <property type="entry name" value="Aminotrans_IV_CS"/>
</dbReference>
<comment type="cofactor">
    <cofactor evidence="1 17">
        <name>pyridoxal 5'-phosphate</name>
        <dbReference type="ChEBI" id="CHEBI:597326"/>
    </cofactor>
</comment>
<dbReference type="GO" id="GO:0009082">
    <property type="term" value="P:branched-chain amino acid biosynthetic process"/>
    <property type="evidence" value="ECO:0007669"/>
    <property type="project" value="UniProtKB-KW"/>
</dbReference>
<evidence type="ECO:0000313" key="20">
    <source>
        <dbReference type="Proteomes" id="UP000808337"/>
    </source>
</evidence>
<evidence type="ECO:0000313" key="19">
    <source>
        <dbReference type="EMBL" id="MBK9981531.1"/>
    </source>
</evidence>
<keyword evidence="8 18" id="KW-0028">Amino-acid biosynthesis</keyword>
<evidence type="ECO:0000256" key="13">
    <source>
        <dbReference type="ARBA" id="ARBA00048798"/>
    </source>
</evidence>
<evidence type="ECO:0000256" key="7">
    <source>
        <dbReference type="ARBA" id="ARBA00022576"/>
    </source>
</evidence>
<evidence type="ECO:0000256" key="6">
    <source>
        <dbReference type="ARBA" id="ARBA00009320"/>
    </source>
</evidence>
<evidence type="ECO:0000256" key="17">
    <source>
        <dbReference type="RuleBase" id="RU004516"/>
    </source>
</evidence>
<evidence type="ECO:0000256" key="15">
    <source>
        <dbReference type="PIRSR" id="PIRSR006468-1"/>
    </source>
</evidence>
<accession>A0A9D7ST53</accession>
<comment type="function">
    <text evidence="2">Acts on leucine, isoleucine and valine.</text>
</comment>
<keyword evidence="10 17" id="KW-0663">Pyridoxal phosphate</keyword>
<dbReference type="InterPro" id="IPR043131">
    <property type="entry name" value="BCAT-like_N"/>
</dbReference>
<evidence type="ECO:0000256" key="18">
    <source>
        <dbReference type="RuleBase" id="RU004517"/>
    </source>
</evidence>
<dbReference type="Gene3D" id="3.30.470.10">
    <property type="match status" value="1"/>
</dbReference>
<comment type="similarity">
    <text evidence="6 16">Belongs to the class-IV pyridoxal-phosphate-dependent aminotransferase family.</text>
</comment>
<proteinExistence type="inferred from homology"/>
<evidence type="ECO:0000256" key="11">
    <source>
        <dbReference type="ARBA" id="ARBA00023304"/>
    </source>
</evidence>
<protein>
    <recommendedName>
        <fullName evidence="18">Branched-chain-amino-acid aminotransferase</fullName>
        <ecNumber evidence="18">2.6.1.42</ecNumber>
    </recommendedName>
</protein>
<dbReference type="Gene3D" id="3.20.10.10">
    <property type="entry name" value="D-amino Acid Aminotransferase, subunit A, domain 2"/>
    <property type="match status" value="1"/>
</dbReference>
<comment type="caution">
    <text evidence="19">The sequence shown here is derived from an EMBL/GenBank/DDBJ whole genome shotgun (WGS) entry which is preliminary data.</text>
</comment>
<evidence type="ECO:0000256" key="12">
    <source>
        <dbReference type="ARBA" id="ARBA00048212"/>
    </source>
</evidence>
<dbReference type="EC" id="2.6.1.42" evidence="18"/>
<dbReference type="NCBIfam" id="NF009897">
    <property type="entry name" value="PRK13357.1"/>
    <property type="match status" value="1"/>
</dbReference>
<dbReference type="Proteomes" id="UP000808337">
    <property type="component" value="Unassembled WGS sequence"/>
</dbReference>
<evidence type="ECO:0000256" key="5">
    <source>
        <dbReference type="ARBA" id="ARBA00005072"/>
    </source>
</evidence>
<comment type="pathway">
    <text evidence="4">Amino-acid biosynthesis; L-valine biosynthesis; L-valine from pyruvate: step 4/4.</text>
</comment>
<dbReference type="PANTHER" id="PTHR11825:SF44">
    <property type="entry name" value="BRANCHED-CHAIN-AMINO-ACID AMINOTRANSFERASE"/>
    <property type="match status" value="1"/>
</dbReference>
<evidence type="ECO:0000256" key="16">
    <source>
        <dbReference type="RuleBase" id="RU004106"/>
    </source>
</evidence>
<dbReference type="PANTHER" id="PTHR11825">
    <property type="entry name" value="SUBGROUP IIII AMINOTRANSFERASE"/>
    <property type="match status" value="1"/>
</dbReference>
<keyword evidence="9 18" id="KW-0808">Transferase</keyword>
<dbReference type="InterPro" id="IPR043132">
    <property type="entry name" value="BCAT-like_C"/>
</dbReference>